<dbReference type="EMBL" id="OZ020100">
    <property type="protein sequence ID" value="CAK9272855.1"/>
    <property type="molecule type" value="Genomic_DNA"/>
</dbReference>
<feature type="transmembrane region" description="Helical" evidence="8">
    <location>
        <begin position="368"/>
        <end position="390"/>
    </location>
</feature>
<reference evidence="9" key="1">
    <citation type="submission" date="2024-02" db="EMBL/GenBank/DDBJ databases">
        <authorList>
            <consortium name="ELIXIR-Norway"/>
            <consortium name="Elixir Norway"/>
        </authorList>
    </citation>
    <scope>NUCLEOTIDE SEQUENCE</scope>
</reference>
<gene>
    <name evidence="9" type="ORF">CSSPJE1EN1_LOCUS18333</name>
</gene>
<feature type="transmembrane region" description="Helical" evidence="8">
    <location>
        <begin position="462"/>
        <end position="480"/>
    </location>
</feature>
<feature type="transmembrane region" description="Helical" evidence="8">
    <location>
        <begin position="523"/>
        <end position="543"/>
    </location>
</feature>
<keyword evidence="3" id="KW-1003">Cell membrane</keyword>
<evidence type="ECO:0008006" key="11">
    <source>
        <dbReference type="Google" id="ProtNLM"/>
    </source>
</evidence>
<sequence length="613" mass="64894">MWCPRRCCPGSRVSSRKPARKFVGKCVRMLECPGSQWESKQSILGEALTDSSIVSIICFVNCPRISESISGFELEEQQQQQMVCPMAHSTLLSASTVVGNQPAIPSCFCRLLLLPRPSPPAIAVSSVNRFQTTKPTSWCLRESECRGSFCRPPARCQFASGDDEPEVAGITLQEREGAIGGRDRLASAVGLIMGTAVGPGILGLPAATLQAGLLPSSAAIVAAWAYVMASILLVAELSYAVMLEQGEEEVSFTGLAVYTLGRRSGLVVSAVYALLIYALLVACIAGLGSVVACWLPPLPQVLVCCLSPGIVMAMLAFAPFKAMDSLNRALCSLMIVAITSLVGIGISAKREKLMMMMMPGSGSSSTSYGTSLTLQAVLSAIPLIALTLSFHVITPLVCKVVGGKPEEARNAILCGGAIPLAMVLVWNAVILALAPPPQLLPSSKTLDPIKLLLSTSSRAAPAVQAFAFSALGTTLIGYALSFPKQLMDTADLFMSSVKSVSGTANQNVFSLEECWWQDKRRMAALAMALGPSVAVAIICPTAFATALNFAGVYANCFLFGVLPPVLAWQYRHSSHHQNKQVKSTRLVPGGDLMLLFLLLIAISLGFRPSGSTT</sequence>
<dbReference type="InterPro" id="IPR018227">
    <property type="entry name" value="Amino_acid_transport_2"/>
</dbReference>
<keyword evidence="4" id="KW-0997">Cell inner membrane</keyword>
<evidence type="ECO:0000256" key="5">
    <source>
        <dbReference type="ARBA" id="ARBA00022692"/>
    </source>
</evidence>
<dbReference type="PANTHER" id="PTHR47715:SF1">
    <property type="entry name" value="TRYPTOPHAN_TYROSINE PERMEASE"/>
    <property type="match status" value="1"/>
</dbReference>
<comment type="subcellular location">
    <subcellularLocation>
        <location evidence="1">Cell inner membrane</location>
        <topology evidence="1">Multi-pass membrane protein</topology>
    </subcellularLocation>
</comment>
<proteinExistence type="predicted"/>
<dbReference type="Pfam" id="PF03222">
    <property type="entry name" value="Trp_Tyr_perm"/>
    <property type="match status" value="1"/>
</dbReference>
<feature type="transmembrane region" description="Helical" evidence="8">
    <location>
        <begin position="549"/>
        <end position="568"/>
    </location>
</feature>
<keyword evidence="10" id="KW-1185">Reference proteome</keyword>
<name>A0ABP0X168_9BRYO</name>
<feature type="transmembrane region" description="Helical" evidence="8">
    <location>
        <begin position="298"/>
        <end position="317"/>
    </location>
</feature>
<evidence type="ECO:0000256" key="2">
    <source>
        <dbReference type="ARBA" id="ARBA00022448"/>
    </source>
</evidence>
<dbReference type="PANTHER" id="PTHR47715">
    <property type="entry name" value="TRYPTOPHAN/TYROSINE PERMEASE"/>
    <property type="match status" value="1"/>
</dbReference>
<accession>A0ABP0X168</accession>
<protein>
    <recommendedName>
        <fullName evidence="11">Tryptophan/tyrosine permease</fullName>
    </recommendedName>
</protein>
<evidence type="ECO:0000313" key="10">
    <source>
        <dbReference type="Proteomes" id="UP001497444"/>
    </source>
</evidence>
<evidence type="ECO:0000256" key="6">
    <source>
        <dbReference type="ARBA" id="ARBA00022989"/>
    </source>
</evidence>
<organism evidence="9 10">
    <name type="scientific">Sphagnum jensenii</name>
    <dbReference type="NCBI Taxonomy" id="128206"/>
    <lineage>
        <taxon>Eukaryota</taxon>
        <taxon>Viridiplantae</taxon>
        <taxon>Streptophyta</taxon>
        <taxon>Embryophyta</taxon>
        <taxon>Bryophyta</taxon>
        <taxon>Sphagnophytina</taxon>
        <taxon>Sphagnopsida</taxon>
        <taxon>Sphagnales</taxon>
        <taxon>Sphagnaceae</taxon>
        <taxon>Sphagnum</taxon>
    </lineage>
</organism>
<evidence type="ECO:0000256" key="4">
    <source>
        <dbReference type="ARBA" id="ARBA00022519"/>
    </source>
</evidence>
<feature type="transmembrane region" description="Helical" evidence="8">
    <location>
        <begin position="329"/>
        <end position="348"/>
    </location>
</feature>
<evidence type="ECO:0000313" key="9">
    <source>
        <dbReference type="EMBL" id="CAK9272855.1"/>
    </source>
</evidence>
<feature type="transmembrane region" description="Helical" evidence="8">
    <location>
        <begin position="589"/>
        <end position="606"/>
    </location>
</feature>
<keyword evidence="6 8" id="KW-1133">Transmembrane helix</keyword>
<feature type="transmembrane region" description="Helical" evidence="8">
    <location>
        <begin position="213"/>
        <end position="235"/>
    </location>
</feature>
<dbReference type="Proteomes" id="UP001497444">
    <property type="component" value="Chromosome 5"/>
</dbReference>
<evidence type="ECO:0000256" key="7">
    <source>
        <dbReference type="ARBA" id="ARBA00023136"/>
    </source>
</evidence>
<feature type="transmembrane region" description="Helical" evidence="8">
    <location>
        <begin position="185"/>
        <end position="207"/>
    </location>
</feature>
<evidence type="ECO:0000256" key="3">
    <source>
        <dbReference type="ARBA" id="ARBA00022475"/>
    </source>
</evidence>
<keyword evidence="7 8" id="KW-0472">Membrane</keyword>
<evidence type="ECO:0000256" key="1">
    <source>
        <dbReference type="ARBA" id="ARBA00004429"/>
    </source>
</evidence>
<evidence type="ECO:0000256" key="8">
    <source>
        <dbReference type="SAM" id="Phobius"/>
    </source>
</evidence>
<keyword evidence="2" id="KW-0813">Transport</keyword>
<feature type="transmembrane region" description="Helical" evidence="8">
    <location>
        <begin position="270"/>
        <end position="292"/>
    </location>
</feature>
<keyword evidence="5 8" id="KW-0812">Transmembrane</keyword>
<feature type="transmembrane region" description="Helical" evidence="8">
    <location>
        <begin position="411"/>
        <end position="434"/>
    </location>
</feature>